<sequence length="86" mass="9690">MIARKVDGHTIISLDIDEVKRLCRLGAGAETCIWLVCGGKGFECLYYNRNEGCNLIGETLQERWEKGLTVAKRDGCDEIKRLEEGE</sequence>
<proteinExistence type="predicted"/>
<reference evidence="1" key="1">
    <citation type="journal article" date="2014" name="Front. Microbiol.">
        <title>High frequency of phylogenetically diverse reductive dehalogenase-homologous genes in deep subseafloor sedimentary metagenomes.</title>
        <authorList>
            <person name="Kawai M."/>
            <person name="Futagami T."/>
            <person name="Toyoda A."/>
            <person name="Takaki Y."/>
            <person name="Nishi S."/>
            <person name="Hori S."/>
            <person name="Arai W."/>
            <person name="Tsubouchi T."/>
            <person name="Morono Y."/>
            <person name="Uchiyama I."/>
            <person name="Ito T."/>
            <person name="Fujiyama A."/>
            <person name="Inagaki F."/>
            <person name="Takami H."/>
        </authorList>
    </citation>
    <scope>NUCLEOTIDE SEQUENCE</scope>
    <source>
        <strain evidence="1">Expedition CK06-06</strain>
    </source>
</reference>
<protein>
    <submittedName>
        <fullName evidence="1">Uncharacterized protein</fullName>
    </submittedName>
</protein>
<name>X1VYM2_9ZZZZ</name>
<accession>X1VYM2</accession>
<organism evidence="1">
    <name type="scientific">marine sediment metagenome</name>
    <dbReference type="NCBI Taxonomy" id="412755"/>
    <lineage>
        <taxon>unclassified sequences</taxon>
        <taxon>metagenomes</taxon>
        <taxon>ecological metagenomes</taxon>
    </lineage>
</organism>
<gene>
    <name evidence="1" type="ORF">S12H4_58105</name>
</gene>
<comment type="caution">
    <text evidence="1">The sequence shown here is derived from an EMBL/GenBank/DDBJ whole genome shotgun (WGS) entry which is preliminary data.</text>
</comment>
<dbReference type="AlphaFoldDB" id="X1VYM2"/>
<evidence type="ECO:0000313" key="1">
    <source>
        <dbReference type="EMBL" id="GAJ17400.1"/>
    </source>
</evidence>
<dbReference type="EMBL" id="BARW01037689">
    <property type="protein sequence ID" value="GAJ17400.1"/>
    <property type="molecule type" value="Genomic_DNA"/>
</dbReference>